<evidence type="ECO:0000313" key="1">
    <source>
        <dbReference type="EMBL" id="GAH34223.1"/>
    </source>
</evidence>
<proteinExistence type="predicted"/>
<reference evidence="1" key="1">
    <citation type="journal article" date="2014" name="Front. Microbiol.">
        <title>High frequency of phylogenetically diverse reductive dehalogenase-homologous genes in deep subseafloor sedimentary metagenomes.</title>
        <authorList>
            <person name="Kawai M."/>
            <person name="Futagami T."/>
            <person name="Toyoda A."/>
            <person name="Takaki Y."/>
            <person name="Nishi S."/>
            <person name="Hori S."/>
            <person name="Arai W."/>
            <person name="Tsubouchi T."/>
            <person name="Morono Y."/>
            <person name="Uchiyama I."/>
            <person name="Ito T."/>
            <person name="Fujiyama A."/>
            <person name="Inagaki F."/>
            <person name="Takami H."/>
        </authorList>
    </citation>
    <scope>NUCLEOTIDE SEQUENCE</scope>
    <source>
        <strain evidence="1">Expedition CK06-06</strain>
    </source>
</reference>
<dbReference type="EMBL" id="BARU01005294">
    <property type="protein sequence ID" value="GAH34223.1"/>
    <property type="molecule type" value="Genomic_DNA"/>
</dbReference>
<protein>
    <submittedName>
        <fullName evidence="1">Uncharacterized protein</fullName>
    </submittedName>
</protein>
<comment type="caution">
    <text evidence="1">The sequence shown here is derived from an EMBL/GenBank/DDBJ whole genome shotgun (WGS) entry which is preliminary data.</text>
</comment>
<sequence length="132" mass="14852">MEIEMKESKEFEPVLVKDNVYLSEIVDLQELQLEFGPTISIGFKILEGEFKDKVISGLASANINAKTKLGIWISSMGFKIVPGQKFEMNTLMGRKARILTKAKPRMYNNQTINASQVQEVLPAVEEEKISDS</sequence>
<dbReference type="AlphaFoldDB" id="X1GMJ4"/>
<gene>
    <name evidence="1" type="ORF">S03H2_10269</name>
</gene>
<organism evidence="1">
    <name type="scientific">marine sediment metagenome</name>
    <dbReference type="NCBI Taxonomy" id="412755"/>
    <lineage>
        <taxon>unclassified sequences</taxon>
        <taxon>metagenomes</taxon>
        <taxon>ecological metagenomes</taxon>
    </lineage>
</organism>
<accession>X1GMJ4</accession>
<name>X1GMJ4_9ZZZZ</name>